<organism evidence="3 4">
    <name type="scientific">Chromobacterium sphagni</name>
    <dbReference type="NCBI Taxonomy" id="1903179"/>
    <lineage>
        <taxon>Bacteria</taxon>
        <taxon>Pseudomonadati</taxon>
        <taxon>Pseudomonadota</taxon>
        <taxon>Betaproteobacteria</taxon>
        <taxon>Neisseriales</taxon>
        <taxon>Chromobacteriaceae</taxon>
        <taxon>Chromobacterium</taxon>
    </lineage>
</organism>
<dbReference type="Gene3D" id="6.10.250.2080">
    <property type="match status" value="1"/>
</dbReference>
<protein>
    <submittedName>
        <fullName evidence="3">Uncharacterized protein</fullName>
    </submittedName>
</protein>
<feature type="compositionally biased region" description="Basic and acidic residues" evidence="1">
    <location>
        <begin position="77"/>
        <end position="96"/>
    </location>
</feature>
<keyword evidence="2" id="KW-0812">Transmembrane</keyword>
<feature type="compositionally biased region" description="Polar residues" evidence="1">
    <location>
        <begin position="97"/>
        <end position="111"/>
    </location>
</feature>
<comment type="caution">
    <text evidence="3">The sequence shown here is derived from an EMBL/GenBank/DDBJ whole genome shotgun (WGS) entry which is preliminary data.</text>
</comment>
<keyword evidence="4" id="KW-1185">Reference proteome</keyword>
<accession>A0ABX3C6Y2</accession>
<dbReference type="PANTHER" id="PTHR30531">
    <property type="entry name" value="FLAGELLAR BIOSYNTHETIC PROTEIN FLHB"/>
    <property type="match status" value="1"/>
</dbReference>
<name>A0ABX3C6Y2_9NEIS</name>
<feature type="transmembrane region" description="Helical" evidence="2">
    <location>
        <begin position="36"/>
        <end position="56"/>
    </location>
</feature>
<dbReference type="PRINTS" id="PR00950">
    <property type="entry name" value="TYPE3IMSPROT"/>
</dbReference>
<dbReference type="EMBL" id="MKCT01000096">
    <property type="protein sequence ID" value="OHX15408.1"/>
    <property type="molecule type" value="Genomic_DNA"/>
</dbReference>
<dbReference type="Proteomes" id="UP000180280">
    <property type="component" value="Unassembled WGS sequence"/>
</dbReference>
<feature type="compositionally biased region" description="Basic residues" evidence="1">
    <location>
        <begin position="146"/>
        <end position="160"/>
    </location>
</feature>
<keyword evidence="2" id="KW-1133">Transmembrane helix</keyword>
<proteinExistence type="predicted"/>
<reference evidence="3 4" key="1">
    <citation type="submission" date="2016-09" db="EMBL/GenBank/DDBJ databases">
        <title>Chromobacterium muskegensis sp. nov., an insecticidal bacterium isolated from Sphagnum bogs.</title>
        <authorList>
            <person name="Sparks M.E."/>
            <person name="Blackburn M.B."/>
            <person name="Gundersen-Rindal D.E."/>
            <person name="Mitchell A."/>
            <person name="Farrar R."/>
            <person name="Kuhar D."/>
        </authorList>
    </citation>
    <scope>NUCLEOTIDE SEQUENCE [LARGE SCALE GENOMIC DNA]</scope>
    <source>
        <strain evidence="3 4">14B-1</strain>
    </source>
</reference>
<feature type="compositionally biased region" description="Basic and acidic residues" evidence="1">
    <location>
        <begin position="131"/>
        <end position="144"/>
    </location>
</feature>
<dbReference type="Pfam" id="PF01312">
    <property type="entry name" value="Bac_export_2"/>
    <property type="match status" value="1"/>
</dbReference>
<sequence>MSLIFFYLLRQYSPSIQFLPLSDVATGMGVSTQLLFWMWASLIGFYIIFGIADFSFQRYNTTKQLMMSLEDIKQEFKNSEGNPEIKQKRKEAHREIQSGSLADNVSKSTAVVRNPPISRFACVTNPAKPRSPSDRSRPRRDGPAYRKTRRKSRHSCGGKH</sequence>
<evidence type="ECO:0000256" key="2">
    <source>
        <dbReference type="SAM" id="Phobius"/>
    </source>
</evidence>
<evidence type="ECO:0000313" key="4">
    <source>
        <dbReference type="Proteomes" id="UP000180280"/>
    </source>
</evidence>
<gene>
    <name evidence="3" type="ORF">BI344_22165</name>
</gene>
<keyword evidence="2" id="KW-0472">Membrane</keyword>
<evidence type="ECO:0000256" key="1">
    <source>
        <dbReference type="SAM" id="MobiDB-lite"/>
    </source>
</evidence>
<feature type="region of interest" description="Disordered" evidence="1">
    <location>
        <begin position="77"/>
        <end position="160"/>
    </location>
</feature>
<evidence type="ECO:0000313" key="3">
    <source>
        <dbReference type="EMBL" id="OHX15408.1"/>
    </source>
</evidence>
<dbReference type="InterPro" id="IPR006135">
    <property type="entry name" value="T3SS_substrate_exporter"/>
</dbReference>
<dbReference type="PANTHER" id="PTHR30531:SF6">
    <property type="entry name" value="SECRETION SYSTEM APPARATUS PROTEIN SSAU"/>
    <property type="match status" value="1"/>
</dbReference>